<dbReference type="PANTHER" id="PTHR34472:SF1">
    <property type="entry name" value="SULFUR CARRIER PROTEIN THIS"/>
    <property type="match status" value="1"/>
</dbReference>
<dbReference type="Proteomes" id="UP000177894">
    <property type="component" value="Chromosome"/>
</dbReference>
<dbReference type="CDD" id="cd00565">
    <property type="entry name" value="Ubl_ThiS"/>
    <property type="match status" value="1"/>
</dbReference>
<dbReference type="EMBL" id="CP017603">
    <property type="protein sequence ID" value="AOY75249.1"/>
    <property type="molecule type" value="Genomic_DNA"/>
</dbReference>
<evidence type="ECO:0000313" key="2">
    <source>
        <dbReference type="Proteomes" id="UP000177894"/>
    </source>
</evidence>
<name>A0ABN4T6F3_9CLOT</name>
<gene>
    <name evidence="1" type="ORF">BJL90_04610</name>
</gene>
<dbReference type="NCBIfam" id="TIGR01683">
    <property type="entry name" value="thiS"/>
    <property type="match status" value="1"/>
</dbReference>
<dbReference type="Gene3D" id="3.10.20.30">
    <property type="match status" value="1"/>
</dbReference>
<reference evidence="1 2" key="1">
    <citation type="submission" date="2016-10" db="EMBL/GenBank/DDBJ databases">
        <title>Complete Genome Sequence of Acetogen Clostridium formicoaceticum ATCC 27076.</title>
        <authorList>
            <person name="Bao T."/>
            <person name="Cheng C."/>
            <person name="Zhao J."/>
            <person name="Yang S.-T."/>
            <person name="Wang J."/>
            <person name="Wang M."/>
        </authorList>
    </citation>
    <scope>NUCLEOTIDE SEQUENCE [LARGE SCALE GENOMIC DNA]</scope>
    <source>
        <strain evidence="1 2">ATCC 27076</strain>
    </source>
</reference>
<sequence>MMIINGKEMDLPEGITIVELLEKLHLHKDRVVVEVNYEIVAKEQYTETILNGGDQVEIVSFVGGG</sequence>
<organism evidence="1 2">
    <name type="scientific">Clostridium formicaceticum</name>
    <dbReference type="NCBI Taxonomy" id="1497"/>
    <lineage>
        <taxon>Bacteria</taxon>
        <taxon>Bacillati</taxon>
        <taxon>Bacillota</taxon>
        <taxon>Clostridia</taxon>
        <taxon>Eubacteriales</taxon>
        <taxon>Clostridiaceae</taxon>
        <taxon>Clostridium</taxon>
    </lineage>
</organism>
<dbReference type="InterPro" id="IPR003749">
    <property type="entry name" value="ThiS/MoaD-like"/>
</dbReference>
<keyword evidence="2" id="KW-1185">Reference proteome</keyword>
<dbReference type="SUPFAM" id="SSF54285">
    <property type="entry name" value="MoaD/ThiS"/>
    <property type="match status" value="1"/>
</dbReference>
<dbReference type="InterPro" id="IPR016155">
    <property type="entry name" value="Mopterin_synth/thiamin_S_b"/>
</dbReference>
<dbReference type="InterPro" id="IPR010035">
    <property type="entry name" value="Thi_S"/>
</dbReference>
<protein>
    <submittedName>
        <fullName evidence="1">Thiamine biosynthesis protein ThiS</fullName>
    </submittedName>
</protein>
<dbReference type="InterPro" id="IPR012675">
    <property type="entry name" value="Beta-grasp_dom_sf"/>
</dbReference>
<proteinExistence type="predicted"/>
<dbReference type="Pfam" id="PF02597">
    <property type="entry name" value="ThiS"/>
    <property type="match status" value="1"/>
</dbReference>
<dbReference type="PANTHER" id="PTHR34472">
    <property type="entry name" value="SULFUR CARRIER PROTEIN THIS"/>
    <property type="match status" value="1"/>
</dbReference>
<accession>A0ABN4T6F3</accession>
<evidence type="ECO:0000313" key="1">
    <source>
        <dbReference type="EMBL" id="AOY75249.1"/>
    </source>
</evidence>